<evidence type="ECO:0000256" key="5">
    <source>
        <dbReference type="ARBA" id="ARBA00023136"/>
    </source>
</evidence>
<dbReference type="GO" id="GO:0007168">
    <property type="term" value="P:receptor guanylyl cyclase signaling pathway"/>
    <property type="evidence" value="ECO:0007669"/>
    <property type="project" value="TreeGrafter"/>
</dbReference>
<sequence>MFLKAWLCACLRPPGEESDAQIESNRVTENGHVIVQGAEGQSANDFTVPLENDSGHLALFRALVDASPEPIGVYEAESGRLILCNAAVRALPGGCDNLTSLFALDPSSLLDAVARVKNGMCWRGLIQLPSTSLHNVLYSDAALVALPTPVTCDPAQPVLPPPPPDSFSPPESATNHHTANALAAPSALRQALQLVAYPSLRLHGRAPSGGLDEPQHSISPMPSSAAANNTADPATPRRAPKHVSLSGCLAGGPTAAAAVAAAAAATAATTGGTASTTGMRGNTAAATAASTAAGAIAKATRAAAVAKAAALAAAAEAAAQVAAAAEDHDRSTRGGAGGSSNAGGGRYYYSAGGGMSGRTPSHLSPSASPLASSELLPPQGEGAGKPTCSANSPQTAAAVTPQLGGDGAAAADSAEAVGSDVTAGTAVAADTAGGHGNPDAESPLEISISLSAAAQCGWRQTTHSAGEVSPTSMGDAPSDAAAANAAAVVTVALSKPGGTVVAAPVPTSAAASPFAFNSASAAPAAVTAAASEVSPQGITGSATVTQGACMGSVPTSSSVGAAPTPNGRKAASVPGKMQPSQLTTVSPPPQQQQQPPPLLSPSPFVIPPQPLLCPSPFVTLQPPTLCPSPFVTTQQQQPPPMQAPMGGGSKISADQHVLLPSGARRHHSSSTSAQVLPCLQLTQQQQLLEALNTSTWGARMNSRHRRPMRRVSTCMALGDGRGAAVATTVAASGVSVTARRAPVTSKSAAVAVASTAAAGGGSHPQGFAAPSDVRTRRLQSAGDGSGIILGASPPSPTAIPEDLSCSGAARQMHSEALPMTAFFSNDEPHRGGGDDGRGSASFGAAWAASTIRASSSRGSEGTLHHVFAADHVPAHVAVSSSCRSAASHTIGSMPSRGAAAGVGSCLRARGLSSASGGVAAGAECDVNNAAAAEGLGAPLFNDLVQYQDRESAGAVVHTSHSQALPSGSDILAPIAAAGRQQGAGTLSAQTQQRGESNGQPSNCRPSPQEEDCASLQEQQDQQPCSCAAHSNQGLLMLTRRPGDEGTAAANSFRRGVSSNLSGYETASGHRRYSRWSQSDMGGWDDGVLVQRAGSGFSSGSGVFGSGAVAAAGCSPPLGSLGVLPRMLDLATKVSSRALRPRASASRLGPGAVVGSSGVGVGAAGAAVPAGMELAAVGGGGGGSFIAAPLGMDVAGSVGSGSGCGSVGARPGSFVALATAAAPCSANMRAQSFSRFCQRADTPASGQLDTIMSSGGSSTHTRTSPSHGITLLLDQSGGDSPPAALHPPAPPPVLPQSASLNHNAHTPLLATAVSAVAPADAVQGAQSEGVQSEGVQLQADQEEEAAAGVRGYGSSGYSLQPRPPPLLLQPLGDSEGGFAEGEGSRHVGAVAVVTLAGEAQQAATAGSAAAADAAAAAAVAATMPTSGIAPPFEMERWHEVVLSGLRHPVSDEQLILVTQHDVSARVWAEQQLARVMEAEHAMLEAIFPAHVLEHIAIMAAASADAATGDRDVDGPPLSLRGRPTLQGVAAAASAAASAAGLASPQPRTAPMLSPQPSLCPGCLPPSGGAAPPAVPIITGDTFLHLSTSHSALTVLFCDIQGFTAMCNVVKPATVMAFLNDLYTRLDAMLDAFGVYKVETIGDCYMVAGGLMKVDEETGAVTVRSDDVDPQHAHRTVHFAKALLRAASAVRLPTTGEPVRLRVGIHSGPAMSGVVGTRMPRFCLFGDTINTASRMESTGVPGAIHVSAATRDLVPGEPWEATGGVQAKGKGLLQTFLLRPPLEPW</sequence>
<dbReference type="PROSITE" id="PS00452">
    <property type="entry name" value="GUANYLATE_CYCLASE_1"/>
    <property type="match status" value="1"/>
</dbReference>
<dbReference type="GO" id="GO:0005886">
    <property type="term" value="C:plasma membrane"/>
    <property type="evidence" value="ECO:0007669"/>
    <property type="project" value="TreeGrafter"/>
</dbReference>
<comment type="similarity">
    <text evidence="7">Belongs to the adenylyl cyclase class-4/guanylyl cyclase family.</text>
</comment>
<reference evidence="10 11" key="1">
    <citation type="journal article" date="2021" name="Sci. Rep.">
        <title>Genome sequencing of the multicellular alga Astrephomene provides insights into convergent evolution of germ-soma differentiation.</title>
        <authorList>
            <person name="Yamashita S."/>
            <person name="Yamamoto K."/>
            <person name="Matsuzaki R."/>
            <person name="Suzuki S."/>
            <person name="Yamaguchi H."/>
            <person name="Hirooka S."/>
            <person name="Minakuchi Y."/>
            <person name="Miyagishima S."/>
            <person name="Kawachi M."/>
            <person name="Toyoda A."/>
            <person name="Nozaki H."/>
        </authorList>
    </citation>
    <scope>NUCLEOTIDE SEQUENCE [LARGE SCALE GENOMIC DNA]</scope>
    <source>
        <strain evidence="10 11">NIES-4017</strain>
    </source>
</reference>
<dbReference type="SMART" id="SM00044">
    <property type="entry name" value="CYCc"/>
    <property type="match status" value="1"/>
</dbReference>
<evidence type="ECO:0000256" key="4">
    <source>
        <dbReference type="ARBA" id="ARBA00022989"/>
    </source>
</evidence>
<dbReference type="PANTHER" id="PTHR11920">
    <property type="entry name" value="GUANYLYL CYCLASE"/>
    <property type="match status" value="1"/>
</dbReference>
<feature type="region of interest" description="Disordered" evidence="8">
    <location>
        <begin position="978"/>
        <end position="1016"/>
    </location>
</feature>
<feature type="compositionally biased region" description="Polar residues" evidence="8">
    <location>
        <begin position="982"/>
        <end position="1005"/>
    </location>
</feature>
<dbReference type="CDD" id="cd07302">
    <property type="entry name" value="CHD"/>
    <property type="match status" value="1"/>
</dbReference>
<evidence type="ECO:0000256" key="6">
    <source>
        <dbReference type="ARBA" id="ARBA00023239"/>
    </source>
</evidence>
<name>A0AAD3HTJ6_9CHLO</name>
<evidence type="ECO:0000256" key="2">
    <source>
        <dbReference type="ARBA" id="ARBA00022692"/>
    </source>
</evidence>
<keyword evidence="11" id="KW-1185">Reference proteome</keyword>
<comment type="caution">
    <text evidence="10">The sequence shown here is derived from an EMBL/GenBank/DDBJ whole genome shotgun (WGS) entry which is preliminary data.</text>
</comment>
<dbReference type="InterPro" id="IPR001054">
    <property type="entry name" value="A/G_cyclase"/>
</dbReference>
<dbReference type="EMBL" id="BMAR01000057">
    <property type="protein sequence ID" value="GFR52070.1"/>
    <property type="molecule type" value="Genomic_DNA"/>
</dbReference>
<keyword evidence="4" id="KW-1133">Transmembrane helix</keyword>
<feature type="compositionally biased region" description="Pro residues" evidence="8">
    <location>
        <begin position="1283"/>
        <end position="1293"/>
    </location>
</feature>
<feature type="compositionally biased region" description="Polar residues" evidence="8">
    <location>
        <begin position="388"/>
        <end position="397"/>
    </location>
</feature>
<proteinExistence type="inferred from homology"/>
<keyword evidence="3" id="KW-0547">Nucleotide-binding</keyword>
<feature type="compositionally biased region" description="Low complexity" evidence="8">
    <location>
        <begin position="168"/>
        <end position="178"/>
    </location>
</feature>
<feature type="compositionally biased region" description="Pro residues" evidence="8">
    <location>
        <begin position="586"/>
        <end position="603"/>
    </location>
</feature>
<keyword evidence="2" id="KW-0812">Transmembrane</keyword>
<dbReference type="PANTHER" id="PTHR11920:SF335">
    <property type="entry name" value="GUANYLATE CYCLASE"/>
    <property type="match status" value="1"/>
</dbReference>
<evidence type="ECO:0000259" key="9">
    <source>
        <dbReference type="PROSITE" id="PS50125"/>
    </source>
</evidence>
<feature type="compositionally biased region" description="Low complexity" evidence="8">
    <location>
        <begin position="1252"/>
        <end position="1267"/>
    </location>
</feature>
<feature type="region of interest" description="Disordered" evidence="8">
    <location>
        <begin position="154"/>
        <end position="178"/>
    </location>
</feature>
<feature type="region of interest" description="Disordered" evidence="8">
    <location>
        <begin position="1246"/>
        <end position="1299"/>
    </location>
</feature>
<keyword evidence="5" id="KW-0472">Membrane</keyword>
<dbReference type="Gene3D" id="3.30.70.1230">
    <property type="entry name" value="Nucleotide cyclase"/>
    <property type="match status" value="1"/>
</dbReference>
<evidence type="ECO:0000256" key="8">
    <source>
        <dbReference type="SAM" id="MobiDB-lite"/>
    </source>
</evidence>
<dbReference type="InterPro" id="IPR050401">
    <property type="entry name" value="Cyclic_nucleotide_synthase"/>
</dbReference>
<dbReference type="GO" id="GO:0001653">
    <property type="term" value="F:peptide receptor activity"/>
    <property type="evidence" value="ECO:0007669"/>
    <property type="project" value="TreeGrafter"/>
</dbReference>
<protein>
    <recommendedName>
        <fullName evidence="9">Guanylate cyclase domain-containing protein</fullName>
    </recommendedName>
</protein>
<evidence type="ECO:0000256" key="3">
    <source>
        <dbReference type="ARBA" id="ARBA00022741"/>
    </source>
</evidence>
<feature type="domain" description="Guanylate cyclase" evidence="9">
    <location>
        <begin position="1592"/>
        <end position="1734"/>
    </location>
</feature>
<evidence type="ECO:0000256" key="1">
    <source>
        <dbReference type="ARBA" id="ARBA00004370"/>
    </source>
</evidence>
<feature type="region of interest" description="Disordered" evidence="8">
    <location>
        <begin position="356"/>
        <end position="411"/>
    </location>
</feature>
<evidence type="ECO:0000313" key="10">
    <source>
        <dbReference type="EMBL" id="GFR52070.1"/>
    </source>
</evidence>
<dbReference type="GO" id="GO:0000166">
    <property type="term" value="F:nucleotide binding"/>
    <property type="evidence" value="ECO:0007669"/>
    <property type="project" value="UniProtKB-KW"/>
</dbReference>
<evidence type="ECO:0000313" key="11">
    <source>
        <dbReference type="Proteomes" id="UP001054857"/>
    </source>
</evidence>
<dbReference type="GO" id="GO:0004383">
    <property type="term" value="F:guanylate cyclase activity"/>
    <property type="evidence" value="ECO:0007669"/>
    <property type="project" value="TreeGrafter"/>
</dbReference>
<gene>
    <name evidence="10" type="ORF">Agub_g14593</name>
</gene>
<dbReference type="PROSITE" id="PS50125">
    <property type="entry name" value="GUANYLATE_CYCLASE_2"/>
    <property type="match status" value="1"/>
</dbReference>
<feature type="region of interest" description="Disordered" evidence="8">
    <location>
        <begin position="552"/>
        <end position="603"/>
    </location>
</feature>
<dbReference type="SUPFAM" id="SSF55073">
    <property type="entry name" value="Nucleotide cyclase"/>
    <property type="match status" value="1"/>
</dbReference>
<dbReference type="Pfam" id="PF00211">
    <property type="entry name" value="Guanylate_cyc"/>
    <property type="match status" value="1"/>
</dbReference>
<dbReference type="GO" id="GO:0035556">
    <property type="term" value="P:intracellular signal transduction"/>
    <property type="evidence" value="ECO:0007669"/>
    <property type="project" value="InterPro"/>
</dbReference>
<dbReference type="InterPro" id="IPR018297">
    <property type="entry name" value="A/G_cyclase_CS"/>
</dbReference>
<evidence type="ECO:0000256" key="7">
    <source>
        <dbReference type="RuleBase" id="RU000405"/>
    </source>
</evidence>
<feature type="compositionally biased region" description="Pro residues" evidence="8">
    <location>
        <begin position="157"/>
        <end position="167"/>
    </location>
</feature>
<dbReference type="Proteomes" id="UP001054857">
    <property type="component" value="Unassembled WGS sequence"/>
</dbReference>
<accession>A0AAD3HTJ6</accession>
<dbReference type="InterPro" id="IPR029787">
    <property type="entry name" value="Nucleotide_cyclase"/>
</dbReference>
<feature type="compositionally biased region" description="Low complexity" evidence="8">
    <location>
        <begin position="357"/>
        <end position="378"/>
    </location>
</feature>
<feature type="compositionally biased region" description="Low complexity" evidence="8">
    <location>
        <begin position="222"/>
        <end position="234"/>
    </location>
</feature>
<feature type="region of interest" description="Disordered" evidence="8">
    <location>
        <begin position="205"/>
        <end position="242"/>
    </location>
</feature>
<organism evidence="10 11">
    <name type="scientific">Astrephomene gubernaculifera</name>
    <dbReference type="NCBI Taxonomy" id="47775"/>
    <lineage>
        <taxon>Eukaryota</taxon>
        <taxon>Viridiplantae</taxon>
        <taxon>Chlorophyta</taxon>
        <taxon>core chlorophytes</taxon>
        <taxon>Chlorophyceae</taxon>
        <taxon>CS clade</taxon>
        <taxon>Chlamydomonadales</taxon>
        <taxon>Astrephomenaceae</taxon>
        <taxon>Astrephomene</taxon>
    </lineage>
</organism>
<dbReference type="FunFam" id="3.30.70.1230:FF:000057">
    <property type="entry name" value="Guanylate cyclase"/>
    <property type="match status" value="1"/>
</dbReference>
<keyword evidence="6 7" id="KW-0456">Lyase</keyword>
<dbReference type="GO" id="GO:0004016">
    <property type="term" value="F:adenylate cyclase activity"/>
    <property type="evidence" value="ECO:0007669"/>
    <property type="project" value="TreeGrafter"/>
</dbReference>
<comment type="subcellular location">
    <subcellularLocation>
        <location evidence="1">Membrane</location>
    </subcellularLocation>
</comment>